<reference evidence="3 4" key="1">
    <citation type="submission" date="2022-06" db="EMBL/GenBank/DDBJ databases">
        <title>Fructobacillus taiwanensis sp. nov., isolated from the honeybee.</title>
        <authorList>
            <person name="Chen Y.-S."/>
            <person name="Wang L.-T."/>
            <person name="Lee Y.-S."/>
            <person name="Chang Y.-C."/>
            <person name="Wu H.-C."/>
            <person name="Liao C.-Y."/>
            <person name="Chen W.-H."/>
            <person name="Deng J.-N."/>
            <person name="Wang Y.-H."/>
        </authorList>
    </citation>
    <scope>NUCLEOTIDE SEQUENCE [LARGE SCALE GENOMIC DNA]</scope>
    <source>
        <strain evidence="3 4">W13</strain>
    </source>
</reference>
<evidence type="ECO:0000313" key="4">
    <source>
        <dbReference type="Proteomes" id="UP001523234"/>
    </source>
</evidence>
<dbReference type="RefSeq" id="WP_252442492.1">
    <property type="nucleotide sequence ID" value="NZ_JAMWYK010000002.1"/>
</dbReference>
<dbReference type="Proteomes" id="UP001523234">
    <property type="component" value="Unassembled WGS sequence"/>
</dbReference>
<feature type="compositionally biased region" description="Gly residues" evidence="1">
    <location>
        <begin position="13"/>
        <end position="23"/>
    </location>
</feature>
<sequence>MFRLITDITLRGGFRGGSRGGGRVTPRSTGRSRTSRPRRSGGSDWGIGHMIRRGIFYYFGWRIGQGLANALGFFGGVLIIIFVTWLARRRRR</sequence>
<name>A0ABT0ZPD0_9LACO</name>
<protein>
    <recommendedName>
        <fullName evidence="5">GlsB/YeaQ/YmgE family stress response membrane protein</fullName>
    </recommendedName>
</protein>
<evidence type="ECO:0008006" key="5">
    <source>
        <dbReference type="Google" id="ProtNLM"/>
    </source>
</evidence>
<evidence type="ECO:0000256" key="2">
    <source>
        <dbReference type="SAM" id="Phobius"/>
    </source>
</evidence>
<evidence type="ECO:0000256" key="1">
    <source>
        <dbReference type="SAM" id="MobiDB-lite"/>
    </source>
</evidence>
<feature type="region of interest" description="Disordered" evidence="1">
    <location>
        <begin position="1"/>
        <end position="43"/>
    </location>
</feature>
<dbReference type="EMBL" id="JAMWYK010000002">
    <property type="protein sequence ID" value="MCO0831839.1"/>
    <property type="molecule type" value="Genomic_DNA"/>
</dbReference>
<keyword evidence="2" id="KW-0812">Transmembrane</keyword>
<keyword evidence="4" id="KW-1185">Reference proteome</keyword>
<accession>A0ABT0ZPD0</accession>
<evidence type="ECO:0000313" key="3">
    <source>
        <dbReference type="EMBL" id="MCO0831839.1"/>
    </source>
</evidence>
<keyword evidence="2" id="KW-0472">Membrane</keyword>
<keyword evidence="2" id="KW-1133">Transmembrane helix</keyword>
<proteinExistence type="predicted"/>
<feature type="transmembrane region" description="Helical" evidence="2">
    <location>
        <begin position="67"/>
        <end position="87"/>
    </location>
</feature>
<organism evidence="3 4">
    <name type="scientific">Fructobacillus apis</name>
    <dbReference type="NCBI Taxonomy" id="2935017"/>
    <lineage>
        <taxon>Bacteria</taxon>
        <taxon>Bacillati</taxon>
        <taxon>Bacillota</taxon>
        <taxon>Bacilli</taxon>
        <taxon>Lactobacillales</taxon>
        <taxon>Lactobacillaceae</taxon>
        <taxon>Fructobacillus</taxon>
    </lineage>
</organism>
<gene>
    <name evidence="3" type="ORF">NFX39_01855</name>
</gene>
<comment type="caution">
    <text evidence="3">The sequence shown here is derived from an EMBL/GenBank/DDBJ whole genome shotgun (WGS) entry which is preliminary data.</text>
</comment>